<dbReference type="OrthoDB" id="10265007at2759"/>
<protein>
    <recommendedName>
        <fullName evidence="2">EF-hand domain-containing protein</fullName>
    </recommendedName>
</protein>
<dbReference type="GO" id="GO:0005509">
    <property type="term" value="F:calcium ion binding"/>
    <property type="evidence" value="ECO:0007669"/>
    <property type="project" value="InterPro"/>
</dbReference>
<evidence type="ECO:0000313" key="4">
    <source>
        <dbReference type="Proteomes" id="UP000278807"/>
    </source>
</evidence>
<dbReference type="PROSITE" id="PS00018">
    <property type="entry name" value="EF_HAND_1"/>
    <property type="match status" value="1"/>
</dbReference>
<reference evidence="3 4" key="1">
    <citation type="submission" date="2018-11" db="EMBL/GenBank/DDBJ databases">
        <authorList>
            <consortium name="Pathogen Informatics"/>
        </authorList>
    </citation>
    <scope>NUCLEOTIDE SEQUENCE [LARGE SCALE GENOMIC DNA]</scope>
</reference>
<name>A0A3P7V7L9_RODNA</name>
<gene>
    <name evidence="3" type="ORF">HNAJ_LOCUS5852</name>
</gene>
<dbReference type="InterPro" id="IPR018247">
    <property type="entry name" value="EF_Hand_1_Ca_BS"/>
</dbReference>
<dbReference type="InterPro" id="IPR002048">
    <property type="entry name" value="EF_hand_dom"/>
</dbReference>
<sequence length="113" mass="12458">MRASRILILVVLVSGFIEPLPQLADASLTQARLEGNRFNLRHAQLAHASFLQLDADMSGTLSREELNRQISPLASQLHIIFNLNSSALLTRLISCLTNGLSSESQSTSQQTHY</sequence>
<proteinExistence type="predicted"/>
<evidence type="ECO:0000313" key="3">
    <source>
        <dbReference type="EMBL" id="VDO01712.1"/>
    </source>
</evidence>
<dbReference type="AlphaFoldDB" id="A0A3P7V7L9"/>
<feature type="signal peptide" evidence="1">
    <location>
        <begin position="1"/>
        <end position="19"/>
    </location>
</feature>
<evidence type="ECO:0000256" key="1">
    <source>
        <dbReference type="SAM" id="SignalP"/>
    </source>
</evidence>
<dbReference type="PROSITE" id="PS50222">
    <property type="entry name" value="EF_HAND_2"/>
    <property type="match status" value="1"/>
</dbReference>
<evidence type="ECO:0000259" key="2">
    <source>
        <dbReference type="PROSITE" id="PS50222"/>
    </source>
</evidence>
<keyword evidence="4" id="KW-1185">Reference proteome</keyword>
<feature type="chain" id="PRO_5018308875" description="EF-hand domain-containing protein" evidence="1">
    <location>
        <begin position="20"/>
        <end position="113"/>
    </location>
</feature>
<feature type="domain" description="EF-hand" evidence="2">
    <location>
        <begin position="41"/>
        <end position="76"/>
    </location>
</feature>
<keyword evidence="1" id="KW-0732">Signal</keyword>
<dbReference type="Proteomes" id="UP000278807">
    <property type="component" value="Unassembled WGS sequence"/>
</dbReference>
<accession>A0A3P7V7L9</accession>
<organism evidence="3 4">
    <name type="scientific">Rodentolepis nana</name>
    <name type="common">Dwarf tapeworm</name>
    <name type="synonym">Hymenolepis nana</name>
    <dbReference type="NCBI Taxonomy" id="102285"/>
    <lineage>
        <taxon>Eukaryota</taxon>
        <taxon>Metazoa</taxon>
        <taxon>Spiralia</taxon>
        <taxon>Lophotrochozoa</taxon>
        <taxon>Platyhelminthes</taxon>
        <taxon>Cestoda</taxon>
        <taxon>Eucestoda</taxon>
        <taxon>Cyclophyllidea</taxon>
        <taxon>Hymenolepididae</taxon>
        <taxon>Rodentolepis</taxon>
    </lineage>
</organism>
<dbReference type="EMBL" id="UZAE01005553">
    <property type="protein sequence ID" value="VDO01712.1"/>
    <property type="molecule type" value="Genomic_DNA"/>
</dbReference>